<comment type="function">
    <text evidence="7">This protein is part of the stalk that links CF(0) to CF(1). It either transmits conformational changes from CF(0) to CF(1) or is implicated in proton conduction.</text>
</comment>
<dbReference type="RefSeq" id="WP_042001043.1">
    <property type="nucleotide sequence ID" value="NZ_CP022382.1"/>
</dbReference>
<dbReference type="InterPro" id="IPR000711">
    <property type="entry name" value="ATPase_OSCP/dsu"/>
</dbReference>
<keyword evidence="6 7" id="KW-0066">ATP synthesis</keyword>
<protein>
    <recommendedName>
        <fullName evidence="7">ATP synthase subunit delta</fullName>
    </recommendedName>
    <alternativeName>
        <fullName evidence="7">ATP synthase F(1) sector subunit delta</fullName>
    </alternativeName>
    <alternativeName>
        <fullName evidence="7">F-type ATPase subunit delta</fullName>
        <shortName evidence="7">F-ATPase subunit delta</shortName>
    </alternativeName>
</protein>
<evidence type="ECO:0000256" key="5">
    <source>
        <dbReference type="ARBA" id="ARBA00023136"/>
    </source>
</evidence>
<dbReference type="Gene3D" id="1.10.520.20">
    <property type="entry name" value="N-terminal domain of the delta subunit of the F1F0-ATP synthase"/>
    <property type="match status" value="1"/>
</dbReference>
<evidence type="ECO:0000256" key="6">
    <source>
        <dbReference type="ARBA" id="ARBA00023310"/>
    </source>
</evidence>
<dbReference type="HAMAP" id="MF_01416">
    <property type="entry name" value="ATP_synth_delta_bact"/>
    <property type="match status" value="1"/>
</dbReference>
<gene>
    <name evidence="7 8" type="primary">atpH</name>
    <name evidence="8" type="ORF">CCAN12_740029</name>
</gene>
<keyword evidence="7" id="KW-1003">Cell membrane</keyword>
<dbReference type="PANTHER" id="PTHR11910">
    <property type="entry name" value="ATP SYNTHASE DELTA CHAIN"/>
    <property type="match status" value="1"/>
</dbReference>
<evidence type="ECO:0000256" key="2">
    <source>
        <dbReference type="ARBA" id="ARBA00022448"/>
    </source>
</evidence>
<keyword evidence="2 7" id="KW-0813">Transport</keyword>
<comment type="function">
    <text evidence="7">F(1)F(0) ATP synthase produces ATP from ADP in the presence of a proton or sodium gradient. F-type ATPases consist of two structural domains, F(1) containing the extramembraneous catalytic core and F(0) containing the membrane proton channel, linked together by a central stalk and a peripheral stalk. During catalysis, ATP synthesis in the catalytic domain of F(1) is coupled via a rotary mechanism of the central stalk subunits to proton translocation.</text>
</comment>
<dbReference type="PRINTS" id="PR00125">
    <property type="entry name" value="ATPASEDELTA"/>
</dbReference>
<dbReference type="GeneID" id="69580913"/>
<dbReference type="PROSITE" id="PS00389">
    <property type="entry name" value="ATPASE_DELTA"/>
    <property type="match status" value="1"/>
</dbReference>
<evidence type="ECO:0000313" key="9">
    <source>
        <dbReference type="Proteomes" id="UP000044026"/>
    </source>
</evidence>
<dbReference type="EMBL" id="CDOE01000072">
    <property type="protein sequence ID" value="CEN38746.1"/>
    <property type="molecule type" value="Genomic_DNA"/>
</dbReference>
<dbReference type="SUPFAM" id="SSF47928">
    <property type="entry name" value="N-terminal domain of the delta subunit of the F1F0-ATP synthase"/>
    <property type="match status" value="1"/>
</dbReference>
<dbReference type="GO" id="GO:0045259">
    <property type="term" value="C:proton-transporting ATP synthase complex"/>
    <property type="evidence" value="ECO:0007669"/>
    <property type="project" value="UniProtKB-KW"/>
</dbReference>
<dbReference type="Pfam" id="PF00213">
    <property type="entry name" value="OSCP"/>
    <property type="match status" value="1"/>
</dbReference>
<evidence type="ECO:0000256" key="1">
    <source>
        <dbReference type="ARBA" id="ARBA00004370"/>
    </source>
</evidence>
<keyword evidence="7" id="KW-0139">CF(1)</keyword>
<proteinExistence type="inferred from homology"/>
<name>A0A0B7HGB3_9FLAO</name>
<keyword evidence="3 7" id="KW-0375">Hydrogen ion transport</keyword>
<dbReference type="GO" id="GO:0046933">
    <property type="term" value="F:proton-transporting ATP synthase activity, rotational mechanism"/>
    <property type="evidence" value="ECO:0007669"/>
    <property type="project" value="UniProtKB-UniRule"/>
</dbReference>
<dbReference type="GO" id="GO:0005886">
    <property type="term" value="C:plasma membrane"/>
    <property type="evidence" value="ECO:0007669"/>
    <property type="project" value="UniProtKB-SubCell"/>
</dbReference>
<dbReference type="InterPro" id="IPR020781">
    <property type="entry name" value="ATPase_OSCP/d_CS"/>
</dbReference>
<organism evidence="8 9">
    <name type="scientific">Capnocytophaga canimorsus</name>
    <dbReference type="NCBI Taxonomy" id="28188"/>
    <lineage>
        <taxon>Bacteria</taxon>
        <taxon>Pseudomonadati</taxon>
        <taxon>Bacteroidota</taxon>
        <taxon>Flavobacteriia</taxon>
        <taxon>Flavobacteriales</taxon>
        <taxon>Flavobacteriaceae</taxon>
        <taxon>Capnocytophaga</taxon>
    </lineage>
</organism>
<comment type="subcellular location">
    <subcellularLocation>
        <location evidence="7">Cell membrane</location>
        <topology evidence="7">Peripheral membrane protein</topology>
    </subcellularLocation>
    <subcellularLocation>
        <location evidence="1">Membrane</location>
    </subcellularLocation>
</comment>
<evidence type="ECO:0000256" key="3">
    <source>
        <dbReference type="ARBA" id="ARBA00022781"/>
    </source>
</evidence>
<keyword evidence="4 7" id="KW-0406">Ion transport</keyword>
<accession>A0A0B7HGB3</accession>
<reference evidence="8 9" key="1">
    <citation type="submission" date="2015-01" db="EMBL/GenBank/DDBJ databases">
        <authorList>
            <person name="Xiang T."/>
            <person name="Song Y."/>
            <person name="Huang L."/>
            <person name="Wang B."/>
            <person name="Wu P."/>
        </authorList>
    </citation>
    <scope>NUCLEOTIDE SEQUENCE [LARGE SCALE GENOMIC DNA]</scope>
    <source>
        <strain evidence="8 9">Cc12</strain>
    </source>
</reference>
<dbReference type="InterPro" id="IPR026015">
    <property type="entry name" value="ATP_synth_OSCP/delta_N_sf"/>
</dbReference>
<evidence type="ECO:0000256" key="4">
    <source>
        <dbReference type="ARBA" id="ARBA00023065"/>
    </source>
</evidence>
<comment type="similarity">
    <text evidence="7">Belongs to the ATPase delta chain family.</text>
</comment>
<evidence type="ECO:0000313" key="8">
    <source>
        <dbReference type="EMBL" id="CEN38746.1"/>
    </source>
</evidence>
<keyword evidence="5 7" id="KW-0472">Membrane</keyword>
<dbReference type="AlphaFoldDB" id="A0A0B7HGB3"/>
<evidence type="ECO:0000256" key="7">
    <source>
        <dbReference type="HAMAP-Rule" id="MF_01416"/>
    </source>
</evidence>
<sequence>MYEGFRAANRYAKALLDHALEQNMLEKVMEDMKLIHQTIEQHKDLSRLLISPIVKVSVKKNVLHKVFTDVSAPTQSLFKLLEQNKRLPILDIVAQKFITQYNEYRNNKTAYVTTAIPLNEELKKQVLAKVYELTGNANITLENKVEPKIIGGFILRVGDLQYNASVASKFSAIERNFKENLYVQM</sequence>
<dbReference type="NCBIfam" id="TIGR01145">
    <property type="entry name" value="ATP_synt_delta"/>
    <property type="match status" value="1"/>
</dbReference>
<dbReference type="Proteomes" id="UP000044026">
    <property type="component" value="Unassembled WGS sequence"/>
</dbReference>